<dbReference type="SUPFAM" id="SSF52540">
    <property type="entry name" value="P-loop containing nucleoside triphosphate hydrolases"/>
    <property type="match status" value="1"/>
</dbReference>
<dbReference type="PROSITE" id="PS50929">
    <property type="entry name" value="ABC_TM1F"/>
    <property type="match status" value="1"/>
</dbReference>
<name>B3EU81_AMOA5</name>
<dbReference type="Pfam" id="PF00664">
    <property type="entry name" value="ABC_membrane"/>
    <property type="match status" value="1"/>
</dbReference>
<dbReference type="GO" id="GO:0005886">
    <property type="term" value="C:plasma membrane"/>
    <property type="evidence" value="ECO:0007669"/>
    <property type="project" value="UniProtKB-SubCell"/>
</dbReference>
<dbReference type="InterPro" id="IPR036640">
    <property type="entry name" value="ABC1_TM_sf"/>
</dbReference>
<proteinExistence type="predicted"/>
<dbReference type="PANTHER" id="PTHR24221:SF587">
    <property type="entry name" value="ABC TRANSPORTER RELATED"/>
    <property type="match status" value="1"/>
</dbReference>
<dbReference type="KEGG" id="aas:Aasi_0047"/>
<dbReference type="RefSeq" id="WP_012472272.1">
    <property type="nucleotide sequence ID" value="NC_010830.1"/>
</dbReference>
<dbReference type="InterPro" id="IPR011527">
    <property type="entry name" value="ABC1_TM_dom"/>
</dbReference>
<dbReference type="HOGENOM" id="CLU_000604_84_3_10"/>
<gene>
    <name evidence="11" type="ordered locus">Aasi_0047</name>
</gene>
<accession>B3EU81</accession>
<dbReference type="CDD" id="cd03254">
    <property type="entry name" value="ABCC_Glucan_exporter_like"/>
    <property type="match status" value="1"/>
</dbReference>
<dbReference type="OrthoDB" id="843962at2"/>
<dbReference type="PROSITE" id="PS50893">
    <property type="entry name" value="ABC_TRANSPORTER_2"/>
    <property type="match status" value="1"/>
</dbReference>
<dbReference type="GO" id="GO:0016887">
    <property type="term" value="F:ATP hydrolysis activity"/>
    <property type="evidence" value="ECO:0007669"/>
    <property type="project" value="InterPro"/>
</dbReference>
<dbReference type="Gene3D" id="1.20.1560.10">
    <property type="entry name" value="ABC transporter type 1, transmembrane domain"/>
    <property type="match status" value="1"/>
</dbReference>
<evidence type="ECO:0000256" key="8">
    <source>
        <dbReference type="SAM" id="Phobius"/>
    </source>
</evidence>
<evidence type="ECO:0000256" key="5">
    <source>
        <dbReference type="ARBA" id="ARBA00022840"/>
    </source>
</evidence>
<reference evidence="11 12" key="1">
    <citation type="journal article" date="2010" name="J. Bacteriol.">
        <title>The genome of the amoeba symbiont 'Candidatus Amoebophilus asiaticus' reveals common mechanisms for host cell interaction among amoeba-associated bacteria.</title>
        <authorList>
            <person name="Schmitz-Esser S."/>
            <person name="Tischler P."/>
            <person name="Arnold R."/>
            <person name="Montanaro J."/>
            <person name="Wagner M."/>
            <person name="Rattei T."/>
            <person name="Horn M."/>
        </authorList>
    </citation>
    <scope>NUCLEOTIDE SEQUENCE [LARGE SCALE GENOMIC DNA]</scope>
    <source>
        <strain evidence="11 12">5a2</strain>
    </source>
</reference>
<keyword evidence="3 8" id="KW-0812">Transmembrane</keyword>
<evidence type="ECO:0000313" key="12">
    <source>
        <dbReference type="Proteomes" id="UP000001227"/>
    </source>
</evidence>
<feature type="transmembrane region" description="Helical" evidence="8">
    <location>
        <begin position="66"/>
        <end position="92"/>
    </location>
</feature>
<sequence>MLNKYKSPYKILEYRLLSKLFHFIKPYQLVFYILIFLTLVIGIVEPSRPYMIQIAIDKHIALKDHIGLLVIILWMLGLLFLQTLSQYILVYLSDWLGQHVVKDIRTKIYTHVIQLNATFHNNTPVGRLVMRNISDTEKLLDVFSHDFAAVLADLLQLIAMAAFMLYINWKLALLSLTTVPLLIAGTYLFKKKIASAYKEVNDVATKLNSFIQSRITGMSIIQIFNREDAELINFKMLNEAYRKANDKSNKYYSLYYPSLEIMRAIGMSLLIWYGAKGVINQVTTLGSLTAFLMYIKMFFRPVSHLAEHFNTLQMGLVSSGRIMELLDNKEIVKNTGTYQPQHIQGNISFKGVWFAYKEQDYILKDLNFEVAANKSLAIVGATGAGKSTTINLLERFYEPQKGIIEIDGVNILDYEIHSLRKHIGLVLQDVFLFSATIYENITLGDHTISKERVVEAAKMVGIHTFIQQLPGNYDYKVGERGISLSMGQRQLLAFARVLVYNPSIIILDEATASLDTESEKLIQQATLTVLANRTAIIIAHRLSTIQHVDDILVLDKGEIKEQGAHQSLLAKDGYYAALHKVQQQIA</sequence>
<feature type="domain" description="ABC transporter" evidence="9">
    <location>
        <begin position="347"/>
        <end position="581"/>
    </location>
</feature>
<dbReference type="InterPro" id="IPR027417">
    <property type="entry name" value="P-loop_NTPase"/>
</dbReference>
<dbReference type="FunFam" id="3.40.50.300:FF:000287">
    <property type="entry name" value="Multidrug ABC transporter ATP-binding protein"/>
    <property type="match status" value="1"/>
</dbReference>
<evidence type="ECO:0000256" key="4">
    <source>
        <dbReference type="ARBA" id="ARBA00022741"/>
    </source>
</evidence>
<keyword evidence="7 8" id="KW-0472">Membrane</keyword>
<evidence type="ECO:0000256" key="2">
    <source>
        <dbReference type="ARBA" id="ARBA00022448"/>
    </source>
</evidence>
<dbReference type="eggNOG" id="COG1132">
    <property type="taxonomic scope" value="Bacteria"/>
</dbReference>
<dbReference type="SUPFAM" id="SSF90123">
    <property type="entry name" value="ABC transporter transmembrane region"/>
    <property type="match status" value="1"/>
</dbReference>
<evidence type="ECO:0000313" key="11">
    <source>
        <dbReference type="EMBL" id="ACE05500.1"/>
    </source>
</evidence>
<organism evidence="11 12">
    <name type="scientific">Amoebophilus asiaticus (strain 5a2)</name>
    <dbReference type="NCBI Taxonomy" id="452471"/>
    <lineage>
        <taxon>Bacteria</taxon>
        <taxon>Pseudomonadati</taxon>
        <taxon>Bacteroidota</taxon>
        <taxon>Cytophagia</taxon>
        <taxon>Cytophagales</taxon>
        <taxon>Amoebophilaceae</taxon>
        <taxon>Candidatus Amoebophilus</taxon>
    </lineage>
</organism>
<keyword evidence="2" id="KW-0813">Transport</keyword>
<dbReference type="GO" id="GO:0005524">
    <property type="term" value="F:ATP binding"/>
    <property type="evidence" value="ECO:0007669"/>
    <property type="project" value="UniProtKB-KW"/>
</dbReference>
<keyword evidence="5" id="KW-0067">ATP-binding</keyword>
<dbReference type="GO" id="GO:0140359">
    <property type="term" value="F:ABC-type transporter activity"/>
    <property type="evidence" value="ECO:0007669"/>
    <property type="project" value="InterPro"/>
</dbReference>
<feature type="transmembrane region" description="Helical" evidence="8">
    <location>
        <begin position="29"/>
        <end position="46"/>
    </location>
</feature>
<comment type="subcellular location">
    <subcellularLocation>
        <location evidence="1">Cell membrane</location>
        <topology evidence="1">Multi-pass membrane protein</topology>
    </subcellularLocation>
</comment>
<evidence type="ECO:0000259" key="9">
    <source>
        <dbReference type="PROSITE" id="PS50893"/>
    </source>
</evidence>
<evidence type="ECO:0000256" key="1">
    <source>
        <dbReference type="ARBA" id="ARBA00004651"/>
    </source>
</evidence>
<dbReference type="CDD" id="cd18544">
    <property type="entry name" value="ABC_6TM_TmrA_like"/>
    <property type="match status" value="1"/>
</dbReference>
<dbReference type="Gene3D" id="3.40.50.300">
    <property type="entry name" value="P-loop containing nucleotide triphosphate hydrolases"/>
    <property type="match status" value="1"/>
</dbReference>
<evidence type="ECO:0000256" key="6">
    <source>
        <dbReference type="ARBA" id="ARBA00022989"/>
    </source>
</evidence>
<protein>
    <submittedName>
        <fullName evidence="11">ABC transporter related</fullName>
    </submittedName>
</protein>
<keyword evidence="6 8" id="KW-1133">Transmembrane helix</keyword>
<dbReference type="PANTHER" id="PTHR24221">
    <property type="entry name" value="ATP-BINDING CASSETTE SUB-FAMILY B"/>
    <property type="match status" value="1"/>
</dbReference>
<dbReference type="EMBL" id="CP001102">
    <property type="protein sequence ID" value="ACE05500.1"/>
    <property type="molecule type" value="Genomic_DNA"/>
</dbReference>
<evidence type="ECO:0000259" key="10">
    <source>
        <dbReference type="PROSITE" id="PS50929"/>
    </source>
</evidence>
<feature type="transmembrane region" description="Helical" evidence="8">
    <location>
        <begin position="147"/>
        <end position="166"/>
    </location>
</feature>
<evidence type="ECO:0000256" key="3">
    <source>
        <dbReference type="ARBA" id="ARBA00022692"/>
    </source>
</evidence>
<dbReference type="SMART" id="SM00382">
    <property type="entry name" value="AAA"/>
    <property type="match status" value="1"/>
</dbReference>
<dbReference type="InterPro" id="IPR003439">
    <property type="entry name" value="ABC_transporter-like_ATP-bd"/>
</dbReference>
<evidence type="ECO:0000256" key="7">
    <source>
        <dbReference type="ARBA" id="ARBA00023136"/>
    </source>
</evidence>
<dbReference type="Pfam" id="PF00005">
    <property type="entry name" value="ABC_tran"/>
    <property type="match status" value="1"/>
</dbReference>
<feature type="transmembrane region" description="Helical" evidence="8">
    <location>
        <begin position="278"/>
        <end position="295"/>
    </location>
</feature>
<dbReference type="STRING" id="452471.Aasi_0047"/>
<dbReference type="InterPro" id="IPR039421">
    <property type="entry name" value="Type_1_exporter"/>
</dbReference>
<dbReference type="Proteomes" id="UP000001227">
    <property type="component" value="Chromosome"/>
</dbReference>
<dbReference type="InterPro" id="IPR003593">
    <property type="entry name" value="AAA+_ATPase"/>
</dbReference>
<keyword evidence="4" id="KW-0547">Nucleotide-binding</keyword>
<feature type="domain" description="ABC transmembrane type-1" evidence="10">
    <location>
        <begin position="33"/>
        <end position="314"/>
    </location>
</feature>
<keyword evidence="12" id="KW-1185">Reference proteome</keyword>
<dbReference type="AlphaFoldDB" id="B3EU81"/>